<keyword evidence="3" id="KW-1185">Reference proteome</keyword>
<feature type="coiled-coil region" evidence="1">
    <location>
        <begin position="54"/>
        <end position="149"/>
    </location>
</feature>
<dbReference type="EMBL" id="LOJF01000011">
    <property type="protein sequence ID" value="KUH57850.1"/>
    <property type="molecule type" value="Genomic_DNA"/>
</dbReference>
<keyword evidence="1" id="KW-0175">Coiled coil</keyword>
<dbReference type="RefSeq" id="WP_032111636.1">
    <property type="nucleotide sequence ID" value="NZ_JAZHSO010000010.1"/>
</dbReference>
<evidence type="ECO:0000313" key="3">
    <source>
        <dbReference type="Proteomes" id="UP000054078"/>
    </source>
</evidence>
<gene>
    <name evidence="2" type="ORF">AUL39_09170</name>
</gene>
<organism evidence="2 3">
    <name type="scientific">Tractidigestivibacter scatoligenes</name>
    <name type="common">Olsenella scatoligenes</name>
    <dbReference type="NCBI Taxonomy" id="1299998"/>
    <lineage>
        <taxon>Bacteria</taxon>
        <taxon>Bacillati</taxon>
        <taxon>Actinomycetota</taxon>
        <taxon>Coriobacteriia</taxon>
        <taxon>Coriobacteriales</taxon>
        <taxon>Atopobiaceae</taxon>
        <taxon>Tractidigestivibacter</taxon>
    </lineage>
</organism>
<dbReference type="Proteomes" id="UP000054078">
    <property type="component" value="Unassembled WGS sequence"/>
</dbReference>
<sequence length="165" mass="18728">MQPGEEIESLVDELEQLVNEAKSPLTGGGQKKIVDAQDVYEILDEIRRVFPQEFQDARRILKEEQETLDRAQQQADSIIADAQQQAMILAGDQEVVRLAQQQADSIKDQAAQYERDTRYNAEEYADTVLAHLEENLKSLTNSVSRVRQTLDENSGPRNTSNNVPW</sequence>
<comment type="caution">
    <text evidence="2">The sequence shown here is derived from an EMBL/GenBank/DDBJ whole genome shotgun (WGS) entry which is preliminary data.</text>
</comment>
<dbReference type="AlphaFoldDB" id="A0A100YUC1"/>
<evidence type="ECO:0000313" key="2">
    <source>
        <dbReference type="EMBL" id="KUH57850.1"/>
    </source>
</evidence>
<reference evidence="2 3" key="1">
    <citation type="submission" date="2015-12" db="EMBL/GenBank/DDBJ databases">
        <title>Draft Genome Sequence of Olsenella scatoligenes SK9K4T; a Producer of 3-Methylindole- (skatole) and 4-Methylphenol- (p-cresol) Isolated from Pig Feces.</title>
        <authorList>
            <person name="Li X."/>
            <person name="Borg B."/>
            <person name="Canibe N."/>
        </authorList>
    </citation>
    <scope>NUCLEOTIDE SEQUENCE [LARGE SCALE GENOMIC DNA]</scope>
    <source>
        <strain evidence="2 3">SK9K4</strain>
    </source>
</reference>
<evidence type="ECO:0000256" key="1">
    <source>
        <dbReference type="SAM" id="Coils"/>
    </source>
</evidence>
<dbReference type="OrthoDB" id="3196680at2"/>
<dbReference type="STRING" id="1299998.AUL39_09170"/>
<accession>A0A100YUC1</accession>
<name>A0A100YUC1_TRASO</name>
<proteinExistence type="predicted"/>
<protein>
    <submittedName>
        <fullName evidence="2">ATPase</fullName>
    </submittedName>
</protein>